<reference evidence="3" key="1">
    <citation type="submission" date="2022-11" db="UniProtKB">
        <authorList>
            <consortium name="WormBaseParasite"/>
        </authorList>
    </citation>
    <scope>IDENTIFICATION</scope>
</reference>
<dbReference type="SUPFAM" id="SSF56436">
    <property type="entry name" value="C-type lectin-like"/>
    <property type="match status" value="1"/>
</dbReference>
<proteinExistence type="predicted"/>
<dbReference type="Proteomes" id="UP000887540">
    <property type="component" value="Unplaced"/>
</dbReference>
<name>A0A914DY90_9BILA</name>
<dbReference type="InterPro" id="IPR016186">
    <property type="entry name" value="C-type_lectin-like/link_sf"/>
</dbReference>
<organism evidence="2 3">
    <name type="scientific">Acrobeloides nanus</name>
    <dbReference type="NCBI Taxonomy" id="290746"/>
    <lineage>
        <taxon>Eukaryota</taxon>
        <taxon>Metazoa</taxon>
        <taxon>Ecdysozoa</taxon>
        <taxon>Nematoda</taxon>
        <taxon>Chromadorea</taxon>
        <taxon>Rhabditida</taxon>
        <taxon>Tylenchina</taxon>
        <taxon>Cephalobomorpha</taxon>
        <taxon>Cephaloboidea</taxon>
        <taxon>Cephalobidae</taxon>
        <taxon>Acrobeloides</taxon>
    </lineage>
</organism>
<dbReference type="SMART" id="SM00034">
    <property type="entry name" value="CLECT"/>
    <property type="match status" value="1"/>
</dbReference>
<evidence type="ECO:0000313" key="2">
    <source>
        <dbReference type="Proteomes" id="UP000887540"/>
    </source>
</evidence>
<dbReference type="CDD" id="cd00037">
    <property type="entry name" value="CLECT"/>
    <property type="match status" value="1"/>
</dbReference>
<dbReference type="InterPro" id="IPR001304">
    <property type="entry name" value="C-type_lectin-like"/>
</dbReference>
<sequence length="226" mass="25255">MAGSNQLDMVRLWQLLIREPKTDNNLATYMKTQTSLWYTSSIVTNYNSICEVFLSSFSCPGSTTTIPIGPTEIFPTQGECPDGFSYFEKTNSCYYVLYYGDGLRWDDAENYCLNHSAKLASIHSLHETNFILSITGTTNSDNEWAWIGLYRQNIQSPWQWIDGTAVDLTNWDTTVNPPTNNSDFLYAAINTYGGAGESELGKWTDAPIESIGVARAICKTPAFGLK</sequence>
<keyword evidence="2" id="KW-1185">Reference proteome</keyword>
<evidence type="ECO:0000259" key="1">
    <source>
        <dbReference type="PROSITE" id="PS50041"/>
    </source>
</evidence>
<dbReference type="PROSITE" id="PS50041">
    <property type="entry name" value="C_TYPE_LECTIN_2"/>
    <property type="match status" value="1"/>
</dbReference>
<dbReference type="WBParaSite" id="ACRNAN_scaffold4319.g17537.t1">
    <property type="protein sequence ID" value="ACRNAN_scaffold4319.g17537.t1"/>
    <property type="gene ID" value="ACRNAN_scaffold4319.g17537"/>
</dbReference>
<evidence type="ECO:0000313" key="3">
    <source>
        <dbReference type="WBParaSite" id="ACRNAN_scaffold4319.g17537.t1"/>
    </source>
</evidence>
<dbReference type="PANTHER" id="PTHR22803">
    <property type="entry name" value="MANNOSE, PHOSPHOLIPASE, LECTIN RECEPTOR RELATED"/>
    <property type="match status" value="1"/>
</dbReference>
<accession>A0A914DY90</accession>
<dbReference type="InterPro" id="IPR016187">
    <property type="entry name" value="CTDL_fold"/>
</dbReference>
<dbReference type="Gene3D" id="3.10.100.10">
    <property type="entry name" value="Mannose-Binding Protein A, subunit A"/>
    <property type="match status" value="1"/>
</dbReference>
<feature type="domain" description="C-type lectin" evidence="1">
    <location>
        <begin position="89"/>
        <end position="205"/>
    </location>
</feature>
<dbReference type="InterPro" id="IPR050111">
    <property type="entry name" value="C-type_lectin/snaclec_domain"/>
</dbReference>
<protein>
    <submittedName>
        <fullName evidence="3">C-type lectin domain-containing protein</fullName>
    </submittedName>
</protein>
<dbReference type="AlphaFoldDB" id="A0A914DY90"/>
<dbReference type="Pfam" id="PF00059">
    <property type="entry name" value="Lectin_C"/>
    <property type="match status" value="1"/>
</dbReference>